<evidence type="ECO:0000313" key="2">
    <source>
        <dbReference type="EMBL" id="RNB44171.1"/>
    </source>
</evidence>
<reference evidence="2 3" key="1">
    <citation type="submission" date="2018-10" db="EMBL/GenBank/DDBJ databases">
        <title>Isolation, diversity and antibacterial activity of antinobacteria from the wheat rhizosphere soil.</title>
        <authorList>
            <person name="Sun T."/>
        </authorList>
    </citation>
    <scope>NUCLEOTIDE SEQUENCE [LARGE SCALE GENOMIC DNA]</scope>
    <source>
        <strain evidence="2 3">SJ-23</strain>
    </source>
</reference>
<evidence type="ECO:0000256" key="1">
    <source>
        <dbReference type="SAM" id="MobiDB-lite"/>
    </source>
</evidence>
<feature type="region of interest" description="Disordered" evidence="1">
    <location>
        <begin position="43"/>
        <end position="65"/>
    </location>
</feature>
<protein>
    <submittedName>
        <fullName evidence="2">Uncharacterized protein</fullName>
    </submittedName>
</protein>
<dbReference type="Proteomes" id="UP000275048">
    <property type="component" value="Unassembled WGS sequence"/>
</dbReference>
<dbReference type="AlphaFoldDB" id="A0A3M7ZZM9"/>
<name>A0A3M7ZZM9_9MICO</name>
<comment type="caution">
    <text evidence="2">The sequence shown here is derived from an EMBL/GenBank/DDBJ whole genome shotgun (WGS) entry which is preliminary data.</text>
</comment>
<gene>
    <name evidence="2" type="ORF">EDM22_17875</name>
</gene>
<sequence>MDLAHAFAAGQLSARTTDRRFRTDEAEVRAAERRVAERRAAVVASRSRELTERGRHVAPPRPVSA</sequence>
<keyword evidence="3" id="KW-1185">Reference proteome</keyword>
<evidence type="ECO:0000313" key="3">
    <source>
        <dbReference type="Proteomes" id="UP000275048"/>
    </source>
</evidence>
<dbReference type="EMBL" id="RHHB01000063">
    <property type="protein sequence ID" value="RNB44171.1"/>
    <property type="molecule type" value="Genomic_DNA"/>
</dbReference>
<proteinExistence type="predicted"/>
<organism evidence="2 3">
    <name type="scientific">Agromyces tardus</name>
    <dbReference type="NCBI Taxonomy" id="2583849"/>
    <lineage>
        <taxon>Bacteria</taxon>
        <taxon>Bacillati</taxon>
        <taxon>Actinomycetota</taxon>
        <taxon>Actinomycetes</taxon>
        <taxon>Micrococcales</taxon>
        <taxon>Microbacteriaceae</taxon>
        <taxon>Agromyces</taxon>
    </lineage>
</organism>
<dbReference type="RefSeq" id="WP_122938440.1">
    <property type="nucleotide sequence ID" value="NZ_RHHB01000063.1"/>
</dbReference>
<accession>A0A3M7ZZM9</accession>
<feature type="compositionally biased region" description="Basic and acidic residues" evidence="1">
    <location>
        <begin position="43"/>
        <end position="55"/>
    </location>
</feature>